<feature type="transmembrane region" description="Helical" evidence="9">
    <location>
        <begin position="310"/>
        <end position="329"/>
    </location>
</feature>
<dbReference type="UniPathway" id="UPA00834">
    <property type="reaction ID" value="UER00712"/>
</dbReference>
<comment type="function">
    <text evidence="9">Converts heme B (protoheme IX) to heme O by substitution of the vinyl group on carbon 2 of heme B porphyrin ring with a hydroxyethyl farnesyl side group.</text>
</comment>
<keyword evidence="7 9" id="KW-0472">Membrane</keyword>
<keyword evidence="4 9" id="KW-0812">Transmembrane</keyword>
<dbReference type="PANTHER" id="PTHR43448">
    <property type="entry name" value="PROTOHEME IX FARNESYLTRANSFERASE, MITOCHONDRIAL"/>
    <property type="match status" value="1"/>
</dbReference>
<comment type="subcellular location">
    <subcellularLocation>
        <location evidence="9">Cell membrane</location>
        <topology evidence="9">Multi-pass membrane protein</topology>
    </subcellularLocation>
    <subcellularLocation>
        <location evidence="1">Membrane</location>
        <topology evidence="1">Multi-pass membrane protein</topology>
    </subcellularLocation>
</comment>
<dbReference type="EC" id="2.5.1.141" evidence="9"/>
<dbReference type="KEGG" id="gma:AciX8_3806"/>
<evidence type="ECO:0000256" key="7">
    <source>
        <dbReference type="ARBA" id="ARBA00023136"/>
    </source>
</evidence>
<dbReference type="PANTHER" id="PTHR43448:SF2">
    <property type="entry name" value="PROTOHEME IX FARNESYLTRANSFERASE, MITOCHONDRIAL"/>
    <property type="match status" value="1"/>
</dbReference>
<feature type="transmembrane region" description="Helical" evidence="9">
    <location>
        <begin position="196"/>
        <end position="220"/>
    </location>
</feature>
<dbReference type="HOGENOM" id="CLU_029631_0_0_0"/>
<name>G8P172_GRAMM</name>
<evidence type="ECO:0000256" key="8">
    <source>
        <dbReference type="ARBA" id="ARBA00047690"/>
    </source>
</evidence>
<evidence type="ECO:0000256" key="5">
    <source>
        <dbReference type="ARBA" id="ARBA00022989"/>
    </source>
</evidence>
<feature type="transmembrane region" description="Helical" evidence="9">
    <location>
        <begin position="249"/>
        <end position="265"/>
    </location>
</feature>
<dbReference type="InterPro" id="IPR006369">
    <property type="entry name" value="Protohaem_IX_farnesylTrfase"/>
</dbReference>
<dbReference type="HAMAP" id="MF_00154">
    <property type="entry name" value="CyoE_CtaB"/>
    <property type="match status" value="1"/>
</dbReference>
<comment type="similarity">
    <text evidence="9">Belongs to the UbiA prenyltransferase family. Protoheme IX farnesyltransferase subfamily.</text>
</comment>
<dbReference type="STRING" id="682795.AciX8_3806"/>
<feature type="transmembrane region" description="Helical" evidence="9">
    <location>
        <begin position="74"/>
        <end position="97"/>
    </location>
</feature>
<dbReference type="GO" id="GO:0006784">
    <property type="term" value="P:heme A biosynthetic process"/>
    <property type="evidence" value="ECO:0007669"/>
    <property type="project" value="TreeGrafter"/>
</dbReference>
<dbReference type="Pfam" id="PF01040">
    <property type="entry name" value="UbiA"/>
    <property type="match status" value="1"/>
</dbReference>
<sequence length="335" mass="36381">MSIARPPTGDGLSLKLHVSTTATSTALHSHARSSSLLADYATLFKLRVSTMVIITAAAGFYLGSLRSGISPFHMGLLEALLGIAVVTAGSSALNQALERTTDRLMPRTASRPMAQNRISLAHGLIIGFLCVFGGSLYLAYATNPLTGTLTLLTAVGYVAIYTPLKRITTLNTFIGAFPGALPPLIGWTAARGLIEWPAVALFAILFVWQFPHFMAIGWMYRADYAQAGIRVTATQEPLRDAARSSAIQSLFYAVLMIPVSLWTTWLHVTGLPYAIVAGVLGLWYLYATLRFVRITRNPSDPENRALARQLLKVSVIYLPLLLLAMMLNAQGRLLF</sequence>
<dbReference type="OrthoDB" id="9814417at2"/>
<keyword evidence="3 9" id="KW-0808">Transferase</keyword>
<evidence type="ECO:0000256" key="3">
    <source>
        <dbReference type="ARBA" id="ARBA00022679"/>
    </source>
</evidence>
<evidence type="ECO:0000256" key="1">
    <source>
        <dbReference type="ARBA" id="ARBA00004141"/>
    </source>
</evidence>
<feature type="transmembrane region" description="Helical" evidence="9">
    <location>
        <begin position="118"/>
        <end position="139"/>
    </location>
</feature>
<reference evidence="10 11" key="1">
    <citation type="submission" date="2011-11" db="EMBL/GenBank/DDBJ databases">
        <title>Complete sequence of Granulicella mallensis MP5ACTX8.</title>
        <authorList>
            <consortium name="US DOE Joint Genome Institute"/>
            <person name="Lucas S."/>
            <person name="Copeland A."/>
            <person name="Lapidus A."/>
            <person name="Cheng J.-F."/>
            <person name="Goodwin L."/>
            <person name="Pitluck S."/>
            <person name="Peters L."/>
            <person name="Lu M."/>
            <person name="Detter J.C."/>
            <person name="Han C."/>
            <person name="Tapia R."/>
            <person name="Land M."/>
            <person name="Hauser L."/>
            <person name="Kyrpides N."/>
            <person name="Ivanova N."/>
            <person name="Mikhailova N."/>
            <person name="Pagani I."/>
            <person name="Rawat S."/>
            <person name="Mannisto M."/>
            <person name="Haggblom M."/>
            <person name="Woyke T."/>
        </authorList>
    </citation>
    <scope>NUCLEOTIDE SEQUENCE [LARGE SCALE GENOMIC DNA]</scope>
    <source>
        <strain evidence="11">ATCC BAA-1857 / DSM 23137 / MP5ACTX8</strain>
    </source>
</reference>
<dbReference type="AlphaFoldDB" id="G8P172"/>
<dbReference type="Proteomes" id="UP000007113">
    <property type="component" value="Chromosome"/>
</dbReference>
<protein>
    <recommendedName>
        <fullName evidence="9">Protoheme IX farnesyltransferase</fullName>
        <ecNumber evidence="9">2.5.1.141</ecNumber>
    </recommendedName>
    <alternativeName>
        <fullName evidence="9">Heme B farnesyltransferase</fullName>
    </alternativeName>
    <alternativeName>
        <fullName evidence="9">Heme O synthase</fullName>
    </alternativeName>
</protein>
<dbReference type="GO" id="GO:0048034">
    <property type="term" value="P:heme O biosynthetic process"/>
    <property type="evidence" value="ECO:0007669"/>
    <property type="project" value="UniProtKB-UniRule"/>
</dbReference>
<keyword evidence="6 9" id="KW-0350">Heme biosynthesis</keyword>
<comment type="catalytic activity">
    <reaction evidence="8 9">
        <text>heme b + (2E,6E)-farnesyl diphosphate + H2O = Fe(II)-heme o + diphosphate</text>
        <dbReference type="Rhea" id="RHEA:28070"/>
        <dbReference type="ChEBI" id="CHEBI:15377"/>
        <dbReference type="ChEBI" id="CHEBI:33019"/>
        <dbReference type="ChEBI" id="CHEBI:60344"/>
        <dbReference type="ChEBI" id="CHEBI:60530"/>
        <dbReference type="ChEBI" id="CHEBI:175763"/>
        <dbReference type="EC" id="2.5.1.141"/>
    </reaction>
</comment>
<feature type="transmembrane region" description="Helical" evidence="9">
    <location>
        <begin position="145"/>
        <end position="164"/>
    </location>
</feature>
<dbReference type="NCBIfam" id="TIGR01473">
    <property type="entry name" value="cyoE_ctaB"/>
    <property type="match status" value="1"/>
</dbReference>
<dbReference type="PROSITE" id="PS00943">
    <property type="entry name" value="UBIA"/>
    <property type="match status" value="1"/>
</dbReference>
<feature type="transmembrane region" description="Helical" evidence="9">
    <location>
        <begin position="271"/>
        <end position="289"/>
    </location>
</feature>
<organism evidence="10 11">
    <name type="scientific">Granulicella mallensis (strain ATCC BAA-1857 / DSM 23137 / MP5ACTX8)</name>
    <dbReference type="NCBI Taxonomy" id="682795"/>
    <lineage>
        <taxon>Bacteria</taxon>
        <taxon>Pseudomonadati</taxon>
        <taxon>Acidobacteriota</taxon>
        <taxon>Terriglobia</taxon>
        <taxon>Terriglobales</taxon>
        <taxon>Acidobacteriaceae</taxon>
        <taxon>Granulicella</taxon>
    </lineage>
</organism>
<dbReference type="eggNOG" id="COG0109">
    <property type="taxonomic scope" value="Bacteria"/>
</dbReference>
<proteinExistence type="inferred from homology"/>
<evidence type="ECO:0000256" key="2">
    <source>
        <dbReference type="ARBA" id="ARBA00022475"/>
    </source>
</evidence>
<keyword evidence="5 9" id="KW-1133">Transmembrane helix</keyword>
<accession>G8P172</accession>
<evidence type="ECO:0000256" key="9">
    <source>
        <dbReference type="HAMAP-Rule" id="MF_00154"/>
    </source>
</evidence>
<dbReference type="InterPro" id="IPR044878">
    <property type="entry name" value="UbiA_sf"/>
</dbReference>
<evidence type="ECO:0000313" key="11">
    <source>
        <dbReference type="Proteomes" id="UP000007113"/>
    </source>
</evidence>
<feature type="transmembrane region" description="Helical" evidence="9">
    <location>
        <begin position="171"/>
        <end position="190"/>
    </location>
</feature>
<keyword evidence="2 9" id="KW-1003">Cell membrane</keyword>
<dbReference type="CDD" id="cd13957">
    <property type="entry name" value="PT_UbiA_Cox10"/>
    <property type="match status" value="1"/>
</dbReference>
<keyword evidence="11" id="KW-1185">Reference proteome</keyword>
<evidence type="ECO:0000313" key="10">
    <source>
        <dbReference type="EMBL" id="AEU38090.1"/>
    </source>
</evidence>
<comment type="pathway">
    <text evidence="9">Porphyrin-containing compound metabolism; heme O biosynthesis; heme O from protoheme: step 1/1.</text>
</comment>
<comment type="miscellaneous">
    <text evidence="9">Carbon 2 of the heme B porphyrin ring is defined according to the Fischer nomenclature.</text>
</comment>
<evidence type="ECO:0000256" key="6">
    <source>
        <dbReference type="ARBA" id="ARBA00023133"/>
    </source>
</evidence>
<dbReference type="GO" id="GO:0005886">
    <property type="term" value="C:plasma membrane"/>
    <property type="evidence" value="ECO:0007669"/>
    <property type="project" value="UniProtKB-SubCell"/>
</dbReference>
<evidence type="ECO:0000256" key="4">
    <source>
        <dbReference type="ARBA" id="ARBA00022692"/>
    </source>
</evidence>
<feature type="transmembrane region" description="Helical" evidence="9">
    <location>
        <begin position="42"/>
        <end position="62"/>
    </location>
</feature>
<dbReference type="InterPro" id="IPR030470">
    <property type="entry name" value="UbiA_prenylTrfase_CS"/>
</dbReference>
<dbReference type="Gene3D" id="1.10.357.140">
    <property type="entry name" value="UbiA prenyltransferase"/>
    <property type="match status" value="1"/>
</dbReference>
<dbReference type="GO" id="GO:0008495">
    <property type="term" value="F:protoheme IX farnesyltransferase activity"/>
    <property type="evidence" value="ECO:0007669"/>
    <property type="project" value="UniProtKB-UniRule"/>
</dbReference>
<dbReference type="EMBL" id="CP003130">
    <property type="protein sequence ID" value="AEU38090.1"/>
    <property type="molecule type" value="Genomic_DNA"/>
</dbReference>
<dbReference type="InterPro" id="IPR000537">
    <property type="entry name" value="UbiA_prenyltransferase"/>
</dbReference>
<gene>
    <name evidence="9" type="primary">ctaB</name>
    <name evidence="10" type="ordered locus">AciX8_3806</name>
</gene>